<dbReference type="AlphaFoldDB" id="A0A454D079"/>
<protein>
    <submittedName>
        <fullName evidence="1">AcrB/AcrD/AcrF family protein</fullName>
    </submittedName>
</protein>
<sequence length="17" mass="1849">VYLYVGNGRVKHQCGVG</sequence>
<evidence type="ECO:0000313" key="2">
    <source>
        <dbReference type="Proteomes" id="UP000008367"/>
    </source>
</evidence>
<name>A0A454D079_VIBHA</name>
<dbReference type="EMBL" id="AJSR01000910">
    <property type="protein sequence ID" value="EKM32064.1"/>
    <property type="molecule type" value="Genomic_DNA"/>
</dbReference>
<feature type="non-terminal residue" evidence="1">
    <location>
        <position position="1"/>
    </location>
</feature>
<proteinExistence type="predicted"/>
<comment type="caution">
    <text evidence="1">The sequence shown here is derived from an EMBL/GenBank/DDBJ whole genome shotgun (WGS) entry which is preliminary data.</text>
</comment>
<gene>
    <name evidence="1" type="ORF">VCHENC02_2342B</name>
</gene>
<reference evidence="1 2" key="1">
    <citation type="submission" date="2012-10" db="EMBL/GenBank/DDBJ databases">
        <title>Genome sequence of Vibrio Cholerae HENC-02.</title>
        <authorList>
            <person name="Eppinger M."/>
            <person name="Hasan N.A."/>
            <person name="Sengamalay N."/>
            <person name="Hine E."/>
            <person name="Su Q."/>
            <person name="Daugherty S.C."/>
            <person name="Young S."/>
            <person name="Sadzewicz L."/>
            <person name="Tallon L."/>
            <person name="Cebula T.A."/>
            <person name="Ravel J."/>
            <person name="Colwell R.R."/>
        </authorList>
    </citation>
    <scope>NUCLEOTIDE SEQUENCE [LARGE SCALE GENOMIC DNA]</scope>
    <source>
        <strain evidence="1 2">HENC-02</strain>
    </source>
</reference>
<evidence type="ECO:0000313" key="1">
    <source>
        <dbReference type="EMBL" id="EKM32064.1"/>
    </source>
</evidence>
<accession>A0A454D079</accession>
<organism evidence="1 2">
    <name type="scientific">Vibrio harveyi</name>
    <name type="common">Beneckea harveyi</name>
    <dbReference type="NCBI Taxonomy" id="669"/>
    <lineage>
        <taxon>Bacteria</taxon>
        <taxon>Pseudomonadati</taxon>
        <taxon>Pseudomonadota</taxon>
        <taxon>Gammaproteobacteria</taxon>
        <taxon>Vibrionales</taxon>
        <taxon>Vibrionaceae</taxon>
        <taxon>Vibrio</taxon>
    </lineage>
</organism>
<dbReference type="Proteomes" id="UP000008367">
    <property type="component" value="Unassembled WGS sequence"/>
</dbReference>